<feature type="compositionally biased region" description="Basic and acidic residues" evidence="1">
    <location>
        <begin position="283"/>
        <end position="296"/>
    </location>
</feature>
<keyword evidence="3" id="KW-1185">Reference proteome</keyword>
<gene>
    <name evidence="2" type="ORF">LSAT_V11C400189490</name>
</gene>
<organism evidence="2 3">
    <name type="scientific">Lactuca sativa</name>
    <name type="common">Garden lettuce</name>
    <dbReference type="NCBI Taxonomy" id="4236"/>
    <lineage>
        <taxon>Eukaryota</taxon>
        <taxon>Viridiplantae</taxon>
        <taxon>Streptophyta</taxon>
        <taxon>Embryophyta</taxon>
        <taxon>Tracheophyta</taxon>
        <taxon>Spermatophyta</taxon>
        <taxon>Magnoliopsida</taxon>
        <taxon>eudicotyledons</taxon>
        <taxon>Gunneridae</taxon>
        <taxon>Pentapetalae</taxon>
        <taxon>asterids</taxon>
        <taxon>campanulids</taxon>
        <taxon>Asterales</taxon>
        <taxon>Asteraceae</taxon>
        <taxon>Cichorioideae</taxon>
        <taxon>Cichorieae</taxon>
        <taxon>Lactucinae</taxon>
        <taxon>Lactuca</taxon>
    </lineage>
</organism>
<evidence type="ECO:0000313" key="3">
    <source>
        <dbReference type="Proteomes" id="UP000235145"/>
    </source>
</evidence>
<accession>A0A9R1VZD3</accession>
<feature type="compositionally biased region" description="Basic and acidic residues" evidence="1">
    <location>
        <begin position="23"/>
        <end position="34"/>
    </location>
</feature>
<name>A0A9R1VZD3_LACSA</name>
<evidence type="ECO:0000256" key="1">
    <source>
        <dbReference type="SAM" id="MobiDB-lite"/>
    </source>
</evidence>
<feature type="region of interest" description="Disordered" evidence="1">
    <location>
        <begin position="267"/>
        <end position="380"/>
    </location>
</feature>
<proteinExistence type="predicted"/>
<protein>
    <submittedName>
        <fullName evidence="2">Uncharacterized protein</fullName>
    </submittedName>
</protein>
<dbReference type="PANTHER" id="PTHR34835:SF90">
    <property type="entry name" value="AMINOTRANSFERASE-LIKE PLANT MOBILE DOMAIN-CONTAINING PROTEIN"/>
    <property type="match status" value="1"/>
</dbReference>
<dbReference type="PANTHER" id="PTHR34835">
    <property type="entry name" value="OS07G0283600 PROTEIN-RELATED"/>
    <property type="match status" value="1"/>
</dbReference>
<comment type="caution">
    <text evidence="2">The sequence shown here is derived from an EMBL/GenBank/DDBJ whole genome shotgun (WGS) entry which is preliminary data.</text>
</comment>
<feature type="compositionally biased region" description="Basic residues" evidence="1">
    <location>
        <begin position="7"/>
        <end position="21"/>
    </location>
</feature>
<dbReference type="Proteomes" id="UP000235145">
    <property type="component" value="Unassembled WGS sequence"/>
</dbReference>
<feature type="region of interest" description="Disordered" evidence="1">
    <location>
        <begin position="1"/>
        <end position="61"/>
    </location>
</feature>
<dbReference type="EMBL" id="NBSK02000004">
    <property type="protein sequence ID" value="KAJ0213480.1"/>
    <property type="molecule type" value="Genomic_DNA"/>
</dbReference>
<reference evidence="2 3" key="1">
    <citation type="journal article" date="2017" name="Nat. Commun.">
        <title>Genome assembly with in vitro proximity ligation data and whole-genome triplication in lettuce.</title>
        <authorList>
            <person name="Reyes-Chin-Wo S."/>
            <person name="Wang Z."/>
            <person name="Yang X."/>
            <person name="Kozik A."/>
            <person name="Arikit S."/>
            <person name="Song C."/>
            <person name="Xia L."/>
            <person name="Froenicke L."/>
            <person name="Lavelle D.O."/>
            <person name="Truco M.J."/>
            <person name="Xia R."/>
            <person name="Zhu S."/>
            <person name="Xu C."/>
            <person name="Xu H."/>
            <person name="Xu X."/>
            <person name="Cox K."/>
            <person name="Korf I."/>
            <person name="Meyers B.C."/>
            <person name="Michelmore R.W."/>
        </authorList>
    </citation>
    <scope>NUCLEOTIDE SEQUENCE [LARGE SCALE GENOMIC DNA]</scope>
    <source>
        <strain evidence="3">cv. Salinas</strain>
        <tissue evidence="2">Seedlings</tissue>
    </source>
</reference>
<dbReference type="AlphaFoldDB" id="A0A9R1VZD3"/>
<feature type="compositionally biased region" description="Basic and acidic residues" evidence="1">
    <location>
        <begin position="322"/>
        <end position="355"/>
    </location>
</feature>
<sequence length="380" mass="44536">MKEKKMLKTKKTKYQSKKAPAKKSSEKRELHVSDTDFESSRPSNNAKKKESPIKKEKKKTSGKGILLHEKQMFTRVITLENPLVEQTTKKRCRYIGFRSVLKMKMTDIPLKIGFYIFQQFDYERMVIDVERMELKLFYDDKIHLQALTVTRKRPTICYWSLEKIMYRETFEQEIGRFGLGELNEECVNEQDEGDTDLEHSDCDKDEDDWVEAYESKLSKMLDSFERIMEKMNSKLNDAITKFPERKITNITVEEKTESTYFFGFPSNETGLEGINLTPIMRQKTNDEKENEDKEANGEEDNDNNGSQPKVEYLLDGNEVENEGIKNDGDNNKKEGETEVKEKNGEINENENHEEKNDDETKETNNHGETSQQMKQIKIFV</sequence>
<evidence type="ECO:0000313" key="2">
    <source>
        <dbReference type="EMBL" id="KAJ0213480.1"/>
    </source>
</evidence>